<organism evidence="2 3">
    <name type="scientific">Nitrobacter hamburgensis (strain DSM 10229 / NCIMB 13809 / X14)</name>
    <dbReference type="NCBI Taxonomy" id="323097"/>
    <lineage>
        <taxon>Bacteria</taxon>
        <taxon>Pseudomonadati</taxon>
        <taxon>Pseudomonadota</taxon>
        <taxon>Alphaproteobacteria</taxon>
        <taxon>Hyphomicrobiales</taxon>
        <taxon>Nitrobacteraceae</taxon>
        <taxon>Nitrobacter</taxon>
    </lineage>
</organism>
<proteinExistence type="predicted"/>
<gene>
    <name evidence="2" type="ordered locus">Nham_3212</name>
</gene>
<evidence type="ECO:0000313" key="2">
    <source>
        <dbReference type="EMBL" id="ABE63947.1"/>
    </source>
</evidence>
<evidence type="ECO:0000256" key="1">
    <source>
        <dbReference type="SAM" id="MobiDB-lite"/>
    </source>
</evidence>
<dbReference type="STRING" id="323097.Nham_3212"/>
<evidence type="ECO:0000313" key="3">
    <source>
        <dbReference type="Proteomes" id="UP000001953"/>
    </source>
</evidence>
<feature type="region of interest" description="Disordered" evidence="1">
    <location>
        <begin position="40"/>
        <end position="63"/>
    </location>
</feature>
<reference evidence="2 3" key="1">
    <citation type="submission" date="2006-03" db="EMBL/GenBank/DDBJ databases">
        <title>Complete sequence of chromosome of Nitrobacter hamburgensis X14.</title>
        <authorList>
            <consortium name="US DOE Joint Genome Institute"/>
            <person name="Copeland A."/>
            <person name="Lucas S."/>
            <person name="Lapidus A."/>
            <person name="Barry K."/>
            <person name="Detter J.C."/>
            <person name="Glavina del Rio T."/>
            <person name="Hammon N."/>
            <person name="Israni S."/>
            <person name="Dalin E."/>
            <person name="Tice H."/>
            <person name="Pitluck S."/>
            <person name="Chain P."/>
            <person name="Malfatti S."/>
            <person name="Shin M."/>
            <person name="Vergez L."/>
            <person name="Schmutz J."/>
            <person name="Larimer F."/>
            <person name="Land M."/>
            <person name="Hauser L."/>
            <person name="Kyrpides N."/>
            <person name="Ivanova N."/>
            <person name="Ward B."/>
            <person name="Arp D."/>
            <person name="Klotz M."/>
            <person name="Stein L."/>
            <person name="O'Mullan G."/>
            <person name="Starkenburg S."/>
            <person name="Sayavedra L."/>
            <person name="Poret-Peterson A.T."/>
            <person name="Gentry M.E."/>
            <person name="Bruce D."/>
            <person name="Richardson P."/>
        </authorList>
    </citation>
    <scope>NUCLEOTIDE SEQUENCE [LARGE SCALE GENOMIC DNA]</scope>
    <source>
        <strain evidence="3">DSM 10229 / NCIMB 13809 / X14</strain>
    </source>
</reference>
<dbReference type="RefSeq" id="WP_011511603.1">
    <property type="nucleotide sequence ID" value="NC_007964.1"/>
</dbReference>
<sequence length="63" mass="7137">MPPLIALAATLGGLVAVRWLYRIAKRVNHELEEVRMARVAEAARSRDIPTLRRDPRTGAYRPD</sequence>
<dbReference type="HOGENOM" id="CLU_195268_0_0_5"/>
<dbReference type="AlphaFoldDB" id="Q1QIK0"/>
<dbReference type="Proteomes" id="UP000001953">
    <property type="component" value="Chromosome"/>
</dbReference>
<keyword evidence="3" id="KW-1185">Reference proteome</keyword>
<dbReference type="eggNOG" id="ENOG50314TJ">
    <property type="taxonomic scope" value="Bacteria"/>
</dbReference>
<dbReference type="KEGG" id="nha:Nham_3212"/>
<name>Q1QIK0_NITHX</name>
<protein>
    <submittedName>
        <fullName evidence="2">Uncharacterized protein</fullName>
    </submittedName>
</protein>
<accession>Q1QIK0</accession>
<dbReference type="EMBL" id="CP000319">
    <property type="protein sequence ID" value="ABE63947.1"/>
    <property type="molecule type" value="Genomic_DNA"/>
</dbReference>